<dbReference type="Pfam" id="PF13474">
    <property type="entry name" value="SnoaL_3"/>
    <property type="match status" value="1"/>
</dbReference>
<dbReference type="AlphaFoldDB" id="A0A9W6R087"/>
<dbReference type="InterPro" id="IPR032710">
    <property type="entry name" value="NTF2-like_dom_sf"/>
</dbReference>
<evidence type="ECO:0000313" key="3">
    <source>
        <dbReference type="Proteomes" id="UP001165136"/>
    </source>
</evidence>
<protein>
    <submittedName>
        <fullName evidence="2">Ketosteroid isomerase</fullName>
    </submittedName>
</protein>
<sequence>MTTNESEVRALLDARVEACRTKNIDRLMSHYSADIVYYDAVPPLQFVGSEEVRGNFSRWFDGYDGPIGLETHDLTITTSGDVAFANMLHLNSGTRKNGSHSAIWVRSTVCCRRSSGKWLIMHEHISVPINPENRQAWLPPVHQADGRSGPAEKQ</sequence>
<dbReference type="InterPro" id="IPR037401">
    <property type="entry name" value="SnoaL-like"/>
</dbReference>
<dbReference type="EMBL" id="BSTI01000006">
    <property type="protein sequence ID" value="GLY66779.1"/>
    <property type="molecule type" value="Genomic_DNA"/>
</dbReference>
<feature type="domain" description="SnoaL-like" evidence="1">
    <location>
        <begin position="8"/>
        <end position="129"/>
    </location>
</feature>
<dbReference type="Gene3D" id="3.10.450.50">
    <property type="match status" value="1"/>
</dbReference>
<organism evidence="2 3">
    <name type="scientific">Amycolatopsis taiwanensis</name>
    <dbReference type="NCBI Taxonomy" id="342230"/>
    <lineage>
        <taxon>Bacteria</taxon>
        <taxon>Bacillati</taxon>
        <taxon>Actinomycetota</taxon>
        <taxon>Actinomycetes</taxon>
        <taxon>Pseudonocardiales</taxon>
        <taxon>Pseudonocardiaceae</taxon>
        <taxon>Amycolatopsis</taxon>
    </lineage>
</organism>
<evidence type="ECO:0000259" key="1">
    <source>
        <dbReference type="Pfam" id="PF13474"/>
    </source>
</evidence>
<keyword evidence="3" id="KW-1185">Reference proteome</keyword>
<gene>
    <name evidence="2" type="ORF">Atai01_33980</name>
</gene>
<dbReference type="SUPFAM" id="SSF54427">
    <property type="entry name" value="NTF2-like"/>
    <property type="match status" value="1"/>
</dbReference>
<dbReference type="RefSeq" id="WP_285487473.1">
    <property type="nucleotide sequence ID" value="NZ_BSTI01000006.1"/>
</dbReference>
<name>A0A9W6R087_9PSEU</name>
<keyword evidence="2" id="KW-0413">Isomerase</keyword>
<dbReference type="Proteomes" id="UP001165136">
    <property type="component" value="Unassembled WGS sequence"/>
</dbReference>
<dbReference type="GO" id="GO:0016853">
    <property type="term" value="F:isomerase activity"/>
    <property type="evidence" value="ECO:0007669"/>
    <property type="project" value="UniProtKB-KW"/>
</dbReference>
<accession>A0A9W6R087</accession>
<comment type="caution">
    <text evidence="2">The sequence shown here is derived from an EMBL/GenBank/DDBJ whole genome shotgun (WGS) entry which is preliminary data.</text>
</comment>
<reference evidence="2" key="1">
    <citation type="submission" date="2023-03" db="EMBL/GenBank/DDBJ databases">
        <title>Amycolatopsis taiwanensis NBRC 103393.</title>
        <authorList>
            <person name="Ichikawa N."/>
            <person name="Sato H."/>
            <person name="Tonouchi N."/>
        </authorList>
    </citation>
    <scope>NUCLEOTIDE SEQUENCE</scope>
    <source>
        <strain evidence="2">NBRC 103393</strain>
    </source>
</reference>
<proteinExistence type="predicted"/>
<evidence type="ECO:0000313" key="2">
    <source>
        <dbReference type="EMBL" id="GLY66779.1"/>
    </source>
</evidence>